<protein>
    <submittedName>
        <fullName evidence="2">Predicted nucleotidyltransferases</fullName>
    </submittedName>
</protein>
<dbReference type="EMBL" id="UFTJ01000003">
    <property type="protein sequence ID" value="SUV52325.1"/>
    <property type="molecule type" value="Genomic_DNA"/>
</dbReference>
<proteinExistence type="predicted"/>
<sequence length="99" mass="11504">MSKFGLKAEVIEQMNNVFSRFKNIEKVLIYGSRAKGNFRYNSDIDLSLLGAISYNDLLKIEMQLDDLLLPYKIDLSVFEKIENEDLKEHIRRVGKVFAC</sequence>
<dbReference type="Proteomes" id="UP000255515">
    <property type="component" value="Unassembled WGS sequence"/>
</dbReference>
<dbReference type="RefSeq" id="WP_002662388.1">
    <property type="nucleotide sequence ID" value="NZ_JAXFPJ010000022.1"/>
</dbReference>
<dbReference type="Proteomes" id="UP000270205">
    <property type="component" value="Unassembled WGS sequence"/>
</dbReference>
<evidence type="ECO:0000313" key="4">
    <source>
        <dbReference type="Proteomes" id="UP000255515"/>
    </source>
</evidence>
<dbReference type="EMBL" id="UYIV01000001">
    <property type="protein sequence ID" value="VDH03297.1"/>
    <property type="molecule type" value="Genomic_DNA"/>
</dbReference>
<dbReference type="InterPro" id="IPR043519">
    <property type="entry name" value="NT_sf"/>
</dbReference>
<dbReference type="CDD" id="cd05403">
    <property type="entry name" value="NT_KNTase_like"/>
    <property type="match status" value="1"/>
</dbReference>
<dbReference type="Pfam" id="PF18765">
    <property type="entry name" value="Polbeta"/>
    <property type="match status" value="1"/>
</dbReference>
<dbReference type="SUPFAM" id="SSF81301">
    <property type="entry name" value="Nucleotidyltransferase"/>
    <property type="match status" value="1"/>
</dbReference>
<accession>A0A380ZTL2</accession>
<name>A0A380ZTL2_9FLAO</name>
<evidence type="ECO:0000259" key="1">
    <source>
        <dbReference type="Pfam" id="PF18765"/>
    </source>
</evidence>
<dbReference type="Gene3D" id="3.30.460.10">
    <property type="entry name" value="Beta Polymerase, domain 2"/>
    <property type="match status" value="1"/>
</dbReference>
<gene>
    <name evidence="2" type="ORF">NCTC11661_01488</name>
    <name evidence="3" type="ORF">NCTC12929_00677</name>
</gene>
<feature type="domain" description="Polymerase beta nucleotidyltransferase" evidence="1">
    <location>
        <begin position="12"/>
        <end position="97"/>
    </location>
</feature>
<dbReference type="InterPro" id="IPR041633">
    <property type="entry name" value="Polbeta"/>
</dbReference>
<reference evidence="3 5" key="2">
    <citation type="submission" date="2018-11" db="EMBL/GenBank/DDBJ databases">
        <authorList>
            <consortium name="Pathogen Informatics"/>
        </authorList>
    </citation>
    <scope>NUCLEOTIDE SEQUENCE [LARGE SCALE GENOMIC DNA]</scope>
    <source>
        <strain evidence="3 5">NCTC12929</strain>
    </source>
</reference>
<keyword evidence="2" id="KW-0808">Transferase</keyword>
<evidence type="ECO:0000313" key="3">
    <source>
        <dbReference type="EMBL" id="VDH03297.1"/>
    </source>
</evidence>
<evidence type="ECO:0000313" key="5">
    <source>
        <dbReference type="Proteomes" id="UP000270205"/>
    </source>
</evidence>
<reference evidence="2 4" key="1">
    <citation type="submission" date="2018-06" db="EMBL/GenBank/DDBJ databases">
        <authorList>
            <consortium name="Pathogen Informatics"/>
            <person name="Doyle S."/>
        </authorList>
    </citation>
    <scope>NUCLEOTIDE SEQUENCE [LARGE SCALE GENOMIC DNA]</scope>
    <source>
        <strain evidence="2 4">NCTC11661</strain>
    </source>
</reference>
<evidence type="ECO:0000313" key="2">
    <source>
        <dbReference type="EMBL" id="SUV52325.1"/>
    </source>
</evidence>
<organism evidence="2 4">
    <name type="scientific">Bergeyella zoohelcum</name>
    <dbReference type="NCBI Taxonomy" id="1015"/>
    <lineage>
        <taxon>Bacteria</taxon>
        <taxon>Pseudomonadati</taxon>
        <taxon>Bacteroidota</taxon>
        <taxon>Flavobacteriia</taxon>
        <taxon>Flavobacteriales</taxon>
        <taxon>Weeksellaceae</taxon>
        <taxon>Bergeyella</taxon>
    </lineage>
</organism>
<dbReference type="GO" id="GO:0016740">
    <property type="term" value="F:transferase activity"/>
    <property type="evidence" value="ECO:0007669"/>
    <property type="project" value="UniProtKB-KW"/>
</dbReference>
<dbReference type="AlphaFoldDB" id="A0A380ZTL2"/>